<evidence type="ECO:0000256" key="2">
    <source>
        <dbReference type="HAMAP-Rule" id="MF_00634"/>
    </source>
</evidence>
<dbReference type="InterPro" id="IPR036591">
    <property type="entry name" value="YggU-like_sf"/>
</dbReference>
<proteinExistence type="inferred from homology"/>
<protein>
    <recommendedName>
        <fullName evidence="2">UPF0235 protein OTUT144_1546</fullName>
    </recommendedName>
</protein>
<sequence length="116" mass="13220">MSHPLQHYWYLDSITNSIFINLKVKAGAKINKIIGLYHINNKSFLYVKINAIPENNKANQAIIKFLSQWLETGRLNIKIVHGLHSNLKVISVINTNANISNLIRSKLNSIVRCKVI</sequence>
<evidence type="ECO:0000256" key="1">
    <source>
        <dbReference type="ARBA" id="ARBA00010364"/>
    </source>
</evidence>
<organism evidence="3 4">
    <name type="scientific">Orientia tsutsugamushi str. UT144</name>
    <dbReference type="NCBI Taxonomy" id="1441384"/>
    <lineage>
        <taxon>Bacteria</taxon>
        <taxon>Pseudomonadati</taxon>
        <taxon>Pseudomonadota</taxon>
        <taxon>Alphaproteobacteria</taxon>
        <taxon>Rickettsiales</taxon>
        <taxon>Rickettsiaceae</taxon>
        <taxon>Rickettsieae</taxon>
        <taxon>Orientia</taxon>
    </lineage>
</organism>
<dbReference type="EMBL" id="LAOR01000125">
    <property type="protein sequence ID" value="KJW06421.1"/>
    <property type="molecule type" value="Genomic_DNA"/>
</dbReference>
<comment type="similarity">
    <text evidence="1 2">Belongs to the UPF0235 family.</text>
</comment>
<dbReference type="SMART" id="SM01152">
    <property type="entry name" value="DUF167"/>
    <property type="match status" value="1"/>
</dbReference>
<dbReference type="NCBIfam" id="TIGR00251">
    <property type="entry name" value="DUF167 family protein"/>
    <property type="match status" value="1"/>
</dbReference>
<dbReference type="AlphaFoldDB" id="A0A0F3RK54"/>
<accession>A0A0F3RK54</accession>
<dbReference type="SUPFAM" id="SSF69786">
    <property type="entry name" value="YggU-like"/>
    <property type="match status" value="1"/>
</dbReference>
<gene>
    <name evidence="3" type="ORF">OTUT144_1546</name>
</gene>
<dbReference type="InterPro" id="IPR003746">
    <property type="entry name" value="DUF167"/>
</dbReference>
<name>A0A0F3RK54_ORITS</name>
<dbReference type="PANTHER" id="PTHR13420">
    <property type="entry name" value="UPF0235 PROTEIN C15ORF40"/>
    <property type="match status" value="1"/>
</dbReference>
<evidence type="ECO:0000313" key="3">
    <source>
        <dbReference type="EMBL" id="KJW06421.1"/>
    </source>
</evidence>
<dbReference type="Gene3D" id="3.30.1200.10">
    <property type="entry name" value="YggU-like"/>
    <property type="match status" value="1"/>
</dbReference>
<dbReference type="Proteomes" id="UP000033580">
    <property type="component" value="Unassembled WGS sequence"/>
</dbReference>
<dbReference type="PANTHER" id="PTHR13420:SF7">
    <property type="entry name" value="UPF0235 PROTEIN C15ORF40"/>
    <property type="match status" value="1"/>
</dbReference>
<dbReference type="PATRIC" id="fig|1441384.3.peg.321"/>
<dbReference type="NCBIfam" id="NF002419">
    <property type="entry name" value="PRK01530.1"/>
    <property type="match status" value="1"/>
</dbReference>
<reference evidence="3 4" key="1">
    <citation type="submission" date="2015-01" db="EMBL/GenBank/DDBJ databases">
        <title>Genome Sequencing of Rickettsiales.</title>
        <authorList>
            <person name="Daugherty S.C."/>
            <person name="Su Q."/>
            <person name="Abolude K."/>
            <person name="Beier-Sexton M."/>
            <person name="Carlyon J.A."/>
            <person name="Carter R."/>
            <person name="Day N.P."/>
            <person name="Dumler S.J."/>
            <person name="Dyachenko V."/>
            <person name="Godinez A."/>
            <person name="Kurtti T.J."/>
            <person name="Lichay M."/>
            <person name="Mullins K.E."/>
            <person name="Ott S."/>
            <person name="Pappas-Brown V."/>
            <person name="Paris D.H."/>
            <person name="Patel P."/>
            <person name="Richards A.L."/>
            <person name="Sadzewicz L."/>
            <person name="Sears K."/>
            <person name="Seidman D."/>
            <person name="Sengamalay N."/>
            <person name="Stenos J."/>
            <person name="Tallon L.J."/>
            <person name="Vincent G."/>
            <person name="Fraser C.M."/>
            <person name="Munderloh U."/>
            <person name="Dunning-Hotopp J.C."/>
        </authorList>
    </citation>
    <scope>NUCLEOTIDE SEQUENCE [LARGE SCALE GENOMIC DNA]</scope>
    <source>
        <strain evidence="3 4">UT144</strain>
    </source>
</reference>
<dbReference type="Pfam" id="PF02594">
    <property type="entry name" value="DUF167"/>
    <property type="match status" value="1"/>
</dbReference>
<dbReference type="GO" id="GO:0005737">
    <property type="term" value="C:cytoplasm"/>
    <property type="evidence" value="ECO:0007669"/>
    <property type="project" value="TreeGrafter"/>
</dbReference>
<dbReference type="HAMAP" id="MF_00634">
    <property type="entry name" value="UPF0235"/>
    <property type="match status" value="1"/>
</dbReference>
<comment type="caution">
    <text evidence="3">The sequence shown here is derived from an EMBL/GenBank/DDBJ whole genome shotgun (WGS) entry which is preliminary data.</text>
</comment>
<evidence type="ECO:0000313" key="4">
    <source>
        <dbReference type="Proteomes" id="UP000033580"/>
    </source>
</evidence>